<gene>
    <name evidence="6" type="ORF">g.35498</name>
</gene>
<dbReference type="PANTHER" id="PTHR39490">
    <property type="entry name" value="ARRESTIN DOMAIN-CONTAINING PROTEIN D"/>
    <property type="match status" value="1"/>
</dbReference>
<name>A0A1B6E731_9HEMI</name>
<proteinExistence type="predicted"/>
<protein>
    <recommendedName>
        <fullName evidence="5">FYVE-type domain-containing protein</fullName>
    </recommendedName>
</protein>
<reference evidence="6" key="1">
    <citation type="submission" date="2015-12" db="EMBL/GenBank/DDBJ databases">
        <title>De novo transcriptome assembly of four potential Pierce s Disease insect vectors from Arizona vineyards.</title>
        <authorList>
            <person name="Tassone E.E."/>
        </authorList>
    </citation>
    <scope>NUCLEOTIDE SEQUENCE</scope>
</reference>
<feature type="non-terminal residue" evidence="6">
    <location>
        <position position="230"/>
    </location>
</feature>
<dbReference type="PANTHER" id="PTHR39490:SF8">
    <property type="entry name" value="ZINC FINGER FYVE DOMAIN-CONTAINING PROTEIN 21"/>
    <property type="match status" value="1"/>
</dbReference>
<keyword evidence="2 4" id="KW-0863">Zinc-finger</keyword>
<evidence type="ECO:0000256" key="2">
    <source>
        <dbReference type="ARBA" id="ARBA00022771"/>
    </source>
</evidence>
<dbReference type="InterPro" id="IPR017455">
    <property type="entry name" value="Znf_FYVE-rel"/>
</dbReference>
<keyword evidence="1" id="KW-0479">Metal-binding</keyword>
<evidence type="ECO:0000259" key="5">
    <source>
        <dbReference type="PROSITE" id="PS50178"/>
    </source>
</evidence>
<dbReference type="InterPro" id="IPR038632">
    <property type="entry name" value="ZFYVE21_C_sf"/>
</dbReference>
<evidence type="ECO:0000256" key="4">
    <source>
        <dbReference type="PROSITE-ProRule" id="PRU00091"/>
    </source>
</evidence>
<dbReference type="AlphaFoldDB" id="A0A1B6E731"/>
<dbReference type="InterPro" id="IPR052113">
    <property type="entry name" value="FYVE-type_Zinc_Finger"/>
</dbReference>
<keyword evidence="3" id="KW-0862">Zinc</keyword>
<dbReference type="InterPro" id="IPR000306">
    <property type="entry name" value="Znf_FYVE"/>
</dbReference>
<organism evidence="6">
    <name type="scientific">Clastoptera arizonana</name>
    <name type="common">Arizona spittle bug</name>
    <dbReference type="NCBI Taxonomy" id="38151"/>
    <lineage>
        <taxon>Eukaryota</taxon>
        <taxon>Metazoa</taxon>
        <taxon>Ecdysozoa</taxon>
        <taxon>Arthropoda</taxon>
        <taxon>Hexapoda</taxon>
        <taxon>Insecta</taxon>
        <taxon>Pterygota</taxon>
        <taxon>Neoptera</taxon>
        <taxon>Paraneoptera</taxon>
        <taxon>Hemiptera</taxon>
        <taxon>Auchenorrhyncha</taxon>
        <taxon>Cercopoidea</taxon>
        <taxon>Clastopteridae</taxon>
        <taxon>Clastoptera</taxon>
    </lineage>
</organism>
<accession>A0A1B6E731</accession>
<dbReference type="GO" id="GO:0008270">
    <property type="term" value="F:zinc ion binding"/>
    <property type="evidence" value="ECO:0007669"/>
    <property type="project" value="UniProtKB-KW"/>
</dbReference>
<dbReference type="Pfam" id="PF01363">
    <property type="entry name" value="FYVE"/>
    <property type="match status" value="1"/>
</dbReference>
<dbReference type="PROSITE" id="PS50178">
    <property type="entry name" value="ZF_FYVE"/>
    <property type="match status" value="1"/>
</dbReference>
<evidence type="ECO:0000313" key="6">
    <source>
        <dbReference type="EMBL" id="JAS33719.1"/>
    </source>
</evidence>
<dbReference type="InterPro" id="IPR013083">
    <property type="entry name" value="Znf_RING/FYVE/PHD"/>
</dbReference>
<dbReference type="EMBL" id="GEDC01003579">
    <property type="protein sequence ID" value="JAS33719.1"/>
    <property type="molecule type" value="Transcribed_RNA"/>
</dbReference>
<dbReference type="InterPro" id="IPR032031">
    <property type="entry name" value="ZFYVE21_C"/>
</dbReference>
<dbReference type="SMART" id="SM00064">
    <property type="entry name" value="FYVE"/>
    <property type="match status" value="1"/>
</dbReference>
<sequence length="230" mass="26016">MASSFQTPRKTLIHSKSGLRIVATNEELKSPFIIPEPEWISDTDVTNCSICKVKFSFITRKHHCRRCGDIFCNTCCHQKLKLQRMCFIDPVRVCNICAPITASENEFFDHHLKILTNGATLVLESSKIIKTTSDVLQIKLASDHKHLIFEGVSLAPLDIRSITYVEVVKDIGTDLWSVVIEFDMGMKTKLKLACAAELANRKSGYSWMFALNQNYSSNQERIPCMAANKK</sequence>
<dbReference type="SUPFAM" id="SSF57903">
    <property type="entry name" value="FYVE/PHD zinc finger"/>
    <property type="match status" value="1"/>
</dbReference>
<dbReference type="CDD" id="cd15727">
    <property type="entry name" value="FYVE_ZF21"/>
    <property type="match status" value="1"/>
</dbReference>
<dbReference type="Gene3D" id="2.30.29.160">
    <property type="entry name" value="Zinc finger FYVE domain-containing protein 21, C-terminal"/>
    <property type="match status" value="1"/>
</dbReference>
<dbReference type="Pfam" id="PF16696">
    <property type="entry name" value="ZFYVE21_C"/>
    <property type="match status" value="1"/>
</dbReference>
<evidence type="ECO:0000256" key="3">
    <source>
        <dbReference type="ARBA" id="ARBA00022833"/>
    </source>
</evidence>
<evidence type="ECO:0000256" key="1">
    <source>
        <dbReference type="ARBA" id="ARBA00022723"/>
    </source>
</evidence>
<dbReference type="Gene3D" id="3.30.40.10">
    <property type="entry name" value="Zinc/RING finger domain, C3HC4 (zinc finger)"/>
    <property type="match status" value="1"/>
</dbReference>
<dbReference type="InterPro" id="IPR011011">
    <property type="entry name" value="Znf_FYVE_PHD"/>
</dbReference>
<feature type="domain" description="FYVE-type" evidence="5">
    <location>
        <begin position="42"/>
        <end position="97"/>
    </location>
</feature>